<dbReference type="Proteomes" id="UP000509383">
    <property type="component" value="Chromosome"/>
</dbReference>
<keyword evidence="9" id="KW-1185">Reference proteome</keyword>
<keyword evidence="4" id="KW-1133">Transmembrane helix</keyword>
<organism evidence="6 8">
    <name type="scientific">Pseudomonas tohonis</name>
    <dbReference type="NCBI Taxonomy" id="2725477"/>
    <lineage>
        <taxon>Bacteria</taxon>
        <taxon>Pseudomonadati</taxon>
        <taxon>Pseudomonadota</taxon>
        <taxon>Gammaproteobacteria</taxon>
        <taxon>Pseudomonadales</taxon>
        <taxon>Pseudomonadaceae</taxon>
        <taxon>Pseudomonas</taxon>
    </lineage>
</organism>
<proteinExistence type="predicted"/>
<dbReference type="Pfam" id="PF01810">
    <property type="entry name" value="LysE"/>
    <property type="match status" value="1"/>
</dbReference>
<dbReference type="EMBL" id="AP023189">
    <property type="protein sequence ID" value="BCG25056.1"/>
    <property type="molecule type" value="Genomic_DNA"/>
</dbReference>
<dbReference type="KEGG" id="ptw:TUM18999_32470"/>
<keyword evidence="2" id="KW-1003">Cell membrane</keyword>
<dbReference type="InterPro" id="IPR001123">
    <property type="entry name" value="LeuE-type"/>
</dbReference>
<dbReference type="EMBL" id="BQKM01000023">
    <property type="protein sequence ID" value="GJN56002.1"/>
    <property type="molecule type" value="Genomic_DNA"/>
</dbReference>
<evidence type="ECO:0000313" key="6">
    <source>
        <dbReference type="EMBL" id="BCG25056.1"/>
    </source>
</evidence>
<sequence>MLLASEQLFSLLKLVGALYLFYLAWQSWKQSRNAAKPVAAEEQPINPGFRVLYWKAFGLAASNPKDILFFADFRPQFISAGRSVQGNGRIDIPLRRFS</sequence>
<reference evidence="6 8" key="1">
    <citation type="submission" date="2020-05" db="EMBL/GenBank/DDBJ databases">
        <title>Characterization of novel class B3 metallo-beta-lactamase from novel Pseudomonas species.</title>
        <authorList>
            <person name="Yamada K."/>
            <person name="Aoki K."/>
            <person name="Ishii Y."/>
        </authorList>
    </citation>
    <scope>NUCLEOTIDE SEQUENCE [LARGE SCALE GENOMIC DNA]</scope>
    <source>
        <strain evidence="6 8">TUM18999</strain>
        <strain evidence="7 9">TUM20286</strain>
    </source>
</reference>
<accession>A0A6J4E725</accession>
<protein>
    <submittedName>
        <fullName evidence="6">Uncharacterized protein</fullName>
    </submittedName>
</protein>
<keyword evidence="3" id="KW-0812">Transmembrane</keyword>
<dbReference type="GO" id="GO:0005886">
    <property type="term" value="C:plasma membrane"/>
    <property type="evidence" value="ECO:0007669"/>
    <property type="project" value="UniProtKB-SubCell"/>
</dbReference>
<comment type="subcellular location">
    <subcellularLocation>
        <location evidence="1">Cell membrane</location>
        <topology evidence="1">Multi-pass membrane protein</topology>
    </subcellularLocation>
</comment>
<evidence type="ECO:0000313" key="8">
    <source>
        <dbReference type="Proteomes" id="UP000509383"/>
    </source>
</evidence>
<dbReference type="GO" id="GO:0015171">
    <property type="term" value="F:amino acid transmembrane transporter activity"/>
    <property type="evidence" value="ECO:0007669"/>
    <property type="project" value="TreeGrafter"/>
</dbReference>
<evidence type="ECO:0000313" key="7">
    <source>
        <dbReference type="EMBL" id="GJN56002.1"/>
    </source>
</evidence>
<name>A0A6J4E725_9PSED</name>
<gene>
    <name evidence="6" type="ORF">TUM18999_32470</name>
    <name evidence="7" type="ORF">TUM20286_57540</name>
</gene>
<evidence type="ECO:0000256" key="4">
    <source>
        <dbReference type="ARBA" id="ARBA00022989"/>
    </source>
</evidence>
<dbReference type="Proteomes" id="UP001054892">
    <property type="component" value="Unassembled WGS sequence"/>
</dbReference>
<evidence type="ECO:0000256" key="3">
    <source>
        <dbReference type="ARBA" id="ARBA00022692"/>
    </source>
</evidence>
<evidence type="ECO:0000256" key="2">
    <source>
        <dbReference type="ARBA" id="ARBA00022475"/>
    </source>
</evidence>
<evidence type="ECO:0000256" key="1">
    <source>
        <dbReference type="ARBA" id="ARBA00004651"/>
    </source>
</evidence>
<dbReference type="PANTHER" id="PTHR30086:SF20">
    <property type="entry name" value="ARGININE EXPORTER PROTEIN ARGO-RELATED"/>
    <property type="match status" value="1"/>
</dbReference>
<evidence type="ECO:0000256" key="5">
    <source>
        <dbReference type="ARBA" id="ARBA00023136"/>
    </source>
</evidence>
<dbReference type="AlphaFoldDB" id="A0A6J4E725"/>
<dbReference type="PANTHER" id="PTHR30086">
    <property type="entry name" value="ARGININE EXPORTER PROTEIN ARGO"/>
    <property type="match status" value="1"/>
</dbReference>
<evidence type="ECO:0000313" key="9">
    <source>
        <dbReference type="Proteomes" id="UP001054892"/>
    </source>
</evidence>
<keyword evidence="5" id="KW-0472">Membrane</keyword>